<dbReference type="InterPro" id="IPR046289">
    <property type="entry name" value="DUF6326"/>
</dbReference>
<feature type="transmembrane region" description="Helical" evidence="1">
    <location>
        <begin position="103"/>
        <end position="123"/>
    </location>
</feature>
<keyword evidence="1" id="KW-1133">Transmembrane helix</keyword>
<organism evidence="2 3">
    <name type="scientific">Rudanella paleaurantiibacter</name>
    <dbReference type="NCBI Taxonomy" id="2614655"/>
    <lineage>
        <taxon>Bacteria</taxon>
        <taxon>Pseudomonadati</taxon>
        <taxon>Bacteroidota</taxon>
        <taxon>Cytophagia</taxon>
        <taxon>Cytophagales</taxon>
        <taxon>Cytophagaceae</taxon>
        <taxon>Rudanella</taxon>
    </lineage>
</organism>
<keyword evidence="1" id="KW-0812">Transmembrane</keyword>
<evidence type="ECO:0008006" key="4">
    <source>
        <dbReference type="Google" id="ProtNLM"/>
    </source>
</evidence>
<dbReference type="Pfam" id="PF19851">
    <property type="entry name" value="DUF6326"/>
    <property type="match status" value="1"/>
</dbReference>
<keyword evidence="1" id="KW-0472">Membrane</keyword>
<comment type="caution">
    <text evidence="2">The sequence shown here is derived from an EMBL/GenBank/DDBJ whole genome shotgun (WGS) entry which is preliminary data.</text>
</comment>
<gene>
    <name evidence="2" type="ORF">F5984_14880</name>
</gene>
<keyword evidence="3" id="KW-1185">Reference proteome</keyword>
<dbReference type="EMBL" id="WELI01000005">
    <property type="protein sequence ID" value="KAB7730429.1"/>
    <property type="molecule type" value="Genomic_DNA"/>
</dbReference>
<sequence length="131" mass="14805">MKSRKELLTILWIFVTLNYLYCDLIGLMDANLLRQYLTGRVDGLTINEPFLLGAGILMEIPIAMVLLANVLPKTANGWANLVAGCIKTAVMIATFFIGSATLYYIFFASIEIATTLFIIMYAWRWLREEVT</sequence>
<dbReference type="RefSeq" id="WP_152125012.1">
    <property type="nucleotide sequence ID" value="NZ_WELI01000005.1"/>
</dbReference>
<evidence type="ECO:0000313" key="2">
    <source>
        <dbReference type="EMBL" id="KAB7730429.1"/>
    </source>
</evidence>
<reference evidence="2 3" key="1">
    <citation type="submission" date="2019-10" db="EMBL/GenBank/DDBJ databases">
        <title>Rudanella paleaurantiibacter sp. nov., isolated from sludge.</title>
        <authorList>
            <person name="Xu S.Q."/>
        </authorList>
    </citation>
    <scope>NUCLEOTIDE SEQUENCE [LARGE SCALE GENOMIC DNA]</scope>
    <source>
        <strain evidence="2 3">HX-22-17</strain>
    </source>
</reference>
<dbReference type="Proteomes" id="UP000488299">
    <property type="component" value="Unassembled WGS sequence"/>
</dbReference>
<feature type="transmembrane region" description="Helical" evidence="1">
    <location>
        <begin position="50"/>
        <end position="71"/>
    </location>
</feature>
<dbReference type="AlphaFoldDB" id="A0A7J5TZ61"/>
<name>A0A7J5TZ61_9BACT</name>
<accession>A0A7J5TZ61</accession>
<evidence type="ECO:0000256" key="1">
    <source>
        <dbReference type="SAM" id="Phobius"/>
    </source>
</evidence>
<protein>
    <recommendedName>
        <fullName evidence="4">DoxX family protein</fullName>
    </recommendedName>
</protein>
<proteinExistence type="predicted"/>
<feature type="transmembrane region" description="Helical" evidence="1">
    <location>
        <begin position="78"/>
        <end position="97"/>
    </location>
</feature>
<evidence type="ECO:0000313" key="3">
    <source>
        <dbReference type="Proteomes" id="UP000488299"/>
    </source>
</evidence>